<dbReference type="PROSITE" id="PS50943">
    <property type="entry name" value="HTH_CROC1"/>
    <property type="match status" value="1"/>
</dbReference>
<dbReference type="InterPro" id="IPR010982">
    <property type="entry name" value="Lambda_DNA-bd_dom_sf"/>
</dbReference>
<sequence length="100" mass="11048">MTGPTRDPERPPTHPGAFFREIVLPALGLSKSEVARALGISRYTLYQLLEERTRVTPEMAVRLGKLCGDGPEAWLAMQTKRDLWEALRTVDTSGIPTLAA</sequence>
<dbReference type="InterPro" id="IPR001387">
    <property type="entry name" value="Cro/C1-type_HTH"/>
</dbReference>
<dbReference type="InterPro" id="IPR013430">
    <property type="entry name" value="Toxin_antidote_HigA"/>
</dbReference>
<dbReference type="NCBIfam" id="TIGR02607">
    <property type="entry name" value="antidote_HigA"/>
    <property type="match status" value="1"/>
</dbReference>
<dbReference type="Pfam" id="PF01381">
    <property type="entry name" value="HTH_3"/>
    <property type="match status" value="1"/>
</dbReference>
<keyword evidence="1" id="KW-0238">DNA-binding</keyword>
<dbReference type="OrthoDB" id="3174593at2"/>
<name>A0A964T851_9HYPH</name>
<dbReference type="Proteomes" id="UP000773614">
    <property type="component" value="Unassembled WGS sequence"/>
</dbReference>
<dbReference type="Gene3D" id="1.10.260.40">
    <property type="entry name" value="lambda repressor-like DNA-binding domains"/>
    <property type="match status" value="1"/>
</dbReference>
<dbReference type="GO" id="GO:0003677">
    <property type="term" value="F:DNA binding"/>
    <property type="evidence" value="ECO:0007669"/>
    <property type="project" value="UniProtKB-KW"/>
</dbReference>
<organism evidence="3 4">
    <name type="scientific">Propylenella binzhouense</name>
    <dbReference type="NCBI Taxonomy" id="2555902"/>
    <lineage>
        <taxon>Bacteria</taxon>
        <taxon>Pseudomonadati</taxon>
        <taxon>Pseudomonadota</taxon>
        <taxon>Alphaproteobacteria</taxon>
        <taxon>Hyphomicrobiales</taxon>
        <taxon>Propylenellaceae</taxon>
        <taxon>Propylenella</taxon>
    </lineage>
</organism>
<gene>
    <name evidence="3" type="primary">higA</name>
    <name evidence="3" type="ORF">E4O86_15440</name>
</gene>
<dbReference type="EMBL" id="SPKJ01000060">
    <property type="protein sequence ID" value="MYZ49107.1"/>
    <property type="molecule type" value="Genomic_DNA"/>
</dbReference>
<dbReference type="SUPFAM" id="SSF47413">
    <property type="entry name" value="lambda repressor-like DNA-binding domains"/>
    <property type="match status" value="1"/>
</dbReference>
<comment type="caution">
    <text evidence="3">The sequence shown here is derived from an EMBL/GenBank/DDBJ whole genome shotgun (WGS) entry which is preliminary data.</text>
</comment>
<feature type="domain" description="HTH cro/C1-type" evidence="2">
    <location>
        <begin position="26"/>
        <end position="75"/>
    </location>
</feature>
<dbReference type="PANTHER" id="PTHR36924">
    <property type="entry name" value="ANTITOXIN HIGA-1"/>
    <property type="match status" value="1"/>
</dbReference>
<evidence type="ECO:0000313" key="3">
    <source>
        <dbReference type="EMBL" id="MYZ49107.1"/>
    </source>
</evidence>
<dbReference type="CDD" id="cd00093">
    <property type="entry name" value="HTH_XRE"/>
    <property type="match status" value="1"/>
</dbReference>
<dbReference type="PANTHER" id="PTHR36924:SF1">
    <property type="entry name" value="ANTITOXIN HIGA-1"/>
    <property type="match status" value="1"/>
</dbReference>
<keyword evidence="4" id="KW-1185">Reference proteome</keyword>
<evidence type="ECO:0000256" key="1">
    <source>
        <dbReference type="ARBA" id="ARBA00023125"/>
    </source>
</evidence>
<evidence type="ECO:0000313" key="4">
    <source>
        <dbReference type="Proteomes" id="UP000773614"/>
    </source>
</evidence>
<evidence type="ECO:0000259" key="2">
    <source>
        <dbReference type="PROSITE" id="PS50943"/>
    </source>
</evidence>
<dbReference type="AlphaFoldDB" id="A0A964T851"/>
<protein>
    <submittedName>
        <fullName evidence="3">Addiction module antidote protein, HigA family</fullName>
    </submittedName>
</protein>
<dbReference type="RefSeq" id="WP_161141452.1">
    <property type="nucleotide sequence ID" value="NZ_SPKJ01000060.1"/>
</dbReference>
<reference evidence="3" key="1">
    <citation type="submission" date="2019-03" db="EMBL/GenBank/DDBJ databases">
        <title>Afifella sp. nov., isolated from activated sludge.</title>
        <authorList>
            <person name="Li Q."/>
            <person name="Liu Y."/>
        </authorList>
    </citation>
    <scope>NUCLEOTIDE SEQUENCE</scope>
    <source>
        <strain evidence="3">L72</strain>
    </source>
</reference>
<accession>A0A964T851</accession>
<proteinExistence type="predicted"/>